<proteinExistence type="predicted"/>
<evidence type="ECO:0000313" key="3">
    <source>
        <dbReference type="EMBL" id="BDS06183.1"/>
    </source>
</evidence>
<name>A0AAT9FJP3_9BACT</name>
<feature type="transmembrane region" description="Helical" evidence="1">
    <location>
        <begin position="6"/>
        <end position="22"/>
    </location>
</feature>
<dbReference type="Pfam" id="PF05569">
    <property type="entry name" value="Peptidase_M56"/>
    <property type="match status" value="1"/>
</dbReference>
<reference evidence="3" key="1">
    <citation type="submission" date="2024-07" db="EMBL/GenBank/DDBJ databases">
        <title>Complete genome sequence of Verrucomicrobiaceae bacterium NT6N.</title>
        <authorList>
            <person name="Huang C."/>
            <person name="Takami H."/>
            <person name="Hamasaki K."/>
        </authorList>
    </citation>
    <scope>NUCLEOTIDE SEQUENCE</scope>
    <source>
        <strain evidence="3">NT6N</strain>
    </source>
</reference>
<feature type="transmembrane region" description="Helical" evidence="1">
    <location>
        <begin position="69"/>
        <end position="92"/>
    </location>
</feature>
<dbReference type="InterPro" id="IPR052173">
    <property type="entry name" value="Beta-lactam_resp_regulator"/>
</dbReference>
<dbReference type="AlphaFoldDB" id="A0AAT9FJP3"/>
<dbReference type="CDD" id="cd07341">
    <property type="entry name" value="M56_BlaR1_MecR1_like"/>
    <property type="match status" value="1"/>
</dbReference>
<keyword evidence="1" id="KW-0472">Membrane</keyword>
<organism evidence="3">
    <name type="scientific">Oceaniferula spumae</name>
    <dbReference type="NCBI Taxonomy" id="2979115"/>
    <lineage>
        <taxon>Bacteria</taxon>
        <taxon>Pseudomonadati</taxon>
        <taxon>Verrucomicrobiota</taxon>
        <taxon>Verrucomicrobiia</taxon>
        <taxon>Verrucomicrobiales</taxon>
        <taxon>Verrucomicrobiaceae</taxon>
        <taxon>Oceaniferula</taxon>
    </lineage>
</organism>
<gene>
    <name evidence="3" type="ORF">NT6N_12230</name>
</gene>
<accession>A0AAT9FJP3</accession>
<protein>
    <recommendedName>
        <fullName evidence="2">Peptidase M56 domain-containing protein</fullName>
    </recommendedName>
</protein>
<sequence length="327" mass="36280">MSLLLTSLLMSMIAAVWVWIMGRKDPCGRPWLTTLCLALLLVLPGLAMLPKVRVEMSHVQGLGSENAGVWGASEYLTFLWAVMALVMVLRMVRNIWILKKWITASDPADCHGWQSLIGECSEMLGLKKMPELRVKTGLSSPVVAGLIRPVILLPATSTEWNEGTRKMAILHELGHVQRRDLWVRLAAEFACALHWYNPLVWWLRAKLLTQCEYACDALVVEAGADRRSYIRALCDVVESALTENRPQGVLAMADHAPLKLRVDRLLGGARMGNPSWAIVAAVLTTTSALALTLVRPAYEVTHPEQGSPIYTQSEIDLRHSADPFPSE</sequence>
<dbReference type="PANTHER" id="PTHR34978">
    <property type="entry name" value="POSSIBLE SENSOR-TRANSDUCER PROTEIN BLAR"/>
    <property type="match status" value="1"/>
</dbReference>
<dbReference type="InterPro" id="IPR008756">
    <property type="entry name" value="Peptidase_M56"/>
</dbReference>
<feature type="transmembrane region" description="Helical" evidence="1">
    <location>
        <begin position="31"/>
        <end position="49"/>
    </location>
</feature>
<dbReference type="KEGG" id="osu:NT6N_12230"/>
<keyword evidence="1" id="KW-1133">Transmembrane helix</keyword>
<dbReference type="PANTHER" id="PTHR34978:SF3">
    <property type="entry name" value="SLR0241 PROTEIN"/>
    <property type="match status" value="1"/>
</dbReference>
<feature type="domain" description="Peptidase M56" evidence="2">
    <location>
        <begin position="73"/>
        <end position="263"/>
    </location>
</feature>
<evidence type="ECO:0000259" key="2">
    <source>
        <dbReference type="Pfam" id="PF05569"/>
    </source>
</evidence>
<evidence type="ECO:0000256" key="1">
    <source>
        <dbReference type="SAM" id="Phobius"/>
    </source>
</evidence>
<keyword evidence="1" id="KW-0812">Transmembrane</keyword>
<dbReference type="EMBL" id="AP026866">
    <property type="protein sequence ID" value="BDS06183.1"/>
    <property type="molecule type" value="Genomic_DNA"/>
</dbReference>